<feature type="signal peptide" evidence="2">
    <location>
        <begin position="1"/>
        <end position="26"/>
    </location>
</feature>
<dbReference type="Proteomes" id="UP001183619">
    <property type="component" value="Unassembled WGS sequence"/>
</dbReference>
<gene>
    <name evidence="3" type="ORF">J2S37_000682</name>
</gene>
<keyword evidence="2" id="KW-0732">Signal</keyword>
<evidence type="ECO:0000256" key="2">
    <source>
        <dbReference type="SAM" id="SignalP"/>
    </source>
</evidence>
<reference evidence="3 4" key="1">
    <citation type="submission" date="2023-07" db="EMBL/GenBank/DDBJ databases">
        <title>Sequencing the genomes of 1000 actinobacteria strains.</title>
        <authorList>
            <person name="Klenk H.-P."/>
        </authorList>
    </citation>
    <scope>NUCLEOTIDE SEQUENCE [LARGE SCALE GENOMIC DNA]</scope>
    <source>
        <strain evidence="3 4">DSM 44508</strain>
    </source>
</reference>
<proteinExistence type="predicted"/>
<feature type="region of interest" description="Disordered" evidence="1">
    <location>
        <begin position="30"/>
        <end position="69"/>
    </location>
</feature>
<accession>A0ABU2B699</accession>
<dbReference type="EMBL" id="JAVDYF010000001">
    <property type="protein sequence ID" value="MDR7354144.1"/>
    <property type="molecule type" value="Genomic_DNA"/>
</dbReference>
<dbReference type="RefSeq" id="WP_277104462.1">
    <property type="nucleotide sequence ID" value="NZ_BAAAJS010000072.1"/>
</dbReference>
<protein>
    <recommendedName>
        <fullName evidence="5">Secreted protein</fullName>
    </recommendedName>
</protein>
<feature type="chain" id="PRO_5045252929" description="Secreted protein" evidence="2">
    <location>
        <begin position="27"/>
        <end position="102"/>
    </location>
</feature>
<evidence type="ECO:0000313" key="4">
    <source>
        <dbReference type="Proteomes" id="UP001183619"/>
    </source>
</evidence>
<evidence type="ECO:0000256" key="1">
    <source>
        <dbReference type="SAM" id="MobiDB-lite"/>
    </source>
</evidence>
<sequence>MKKLSTLFVSIATATSLGFAAAPAMAQEEPVAVEQTSKDRSSARGSADRNLSSKLSSTLSDNPTSARLSASNSSVIRFFDFITKKVRELINKVINWVQGKSS</sequence>
<organism evidence="3 4">
    <name type="scientific">Corynebacterium felinum</name>
    <dbReference type="NCBI Taxonomy" id="131318"/>
    <lineage>
        <taxon>Bacteria</taxon>
        <taxon>Bacillati</taxon>
        <taxon>Actinomycetota</taxon>
        <taxon>Actinomycetes</taxon>
        <taxon>Mycobacteriales</taxon>
        <taxon>Corynebacteriaceae</taxon>
        <taxon>Corynebacterium</taxon>
    </lineage>
</organism>
<name>A0ABU2B699_9CORY</name>
<evidence type="ECO:0000313" key="3">
    <source>
        <dbReference type="EMBL" id="MDR7354144.1"/>
    </source>
</evidence>
<evidence type="ECO:0008006" key="5">
    <source>
        <dbReference type="Google" id="ProtNLM"/>
    </source>
</evidence>
<comment type="caution">
    <text evidence="3">The sequence shown here is derived from an EMBL/GenBank/DDBJ whole genome shotgun (WGS) entry which is preliminary data.</text>
</comment>
<keyword evidence="4" id="KW-1185">Reference proteome</keyword>
<feature type="compositionally biased region" description="Polar residues" evidence="1">
    <location>
        <begin position="49"/>
        <end position="69"/>
    </location>
</feature>